<dbReference type="RefSeq" id="WP_071063372.1">
    <property type="nucleotide sequence ID" value="NZ_MKIE01000005.1"/>
</dbReference>
<dbReference type="InterPro" id="IPR012505">
    <property type="entry name" value="YbbR"/>
</dbReference>
<dbReference type="PANTHER" id="PTHR37804">
    <property type="entry name" value="CDAA REGULATORY PROTEIN CDAR"/>
    <property type="match status" value="1"/>
</dbReference>
<reference evidence="1 2" key="1">
    <citation type="submission" date="2016-09" db="EMBL/GenBank/DDBJ databases">
        <title>Genome sequence of Eubacterium angustum.</title>
        <authorList>
            <person name="Poehlein A."/>
            <person name="Daniel R."/>
        </authorList>
    </citation>
    <scope>NUCLEOTIDE SEQUENCE [LARGE SCALE GENOMIC DNA]</scope>
    <source>
        <strain evidence="1 2">DSM 1989</strain>
    </source>
</reference>
<dbReference type="InterPro" id="IPR053154">
    <property type="entry name" value="c-di-AMP_regulator"/>
</dbReference>
<name>A0A1S1V638_9FIRM</name>
<dbReference type="Proteomes" id="UP000180254">
    <property type="component" value="Unassembled WGS sequence"/>
</dbReference>
<dbReference type="Gene3D" id="2.170.120.30">
    <property type="match status" value="2"/>
</dbReference>
<dbReference type="EMBL" id="MKIE01000005">
    <property type="protein sequence ID" value="OHW62121.1"/>
    <property type="molecule type" value="Genomic_DNA"/>
</dbReference>
<dbReference type="OrthoDB" id="2111604at2"/>
<protein>
    <submittedName>
        <fullName evidence="1">YbbR-like protein</fullName>
    </submittedName>
</protein>
<dbReference type="Gene3D" id="2.170.120.40">
    <property type="entry name" value="YbbR-like domain"/>
    <property type="match status" value="2"/>
</dbReference>
<dbReference type="STRING" id="39480.EUAN_15690"/>
<dbReference type="PANTHER" id="PTHR37804:SF1">
    <property type="entry name" value="CDAA REGULATORY PROTEIN CDAR"/>
    <property type="match status" value="1"/>
</dbReference>
<sequence length="418" mass="45873">MRRIKLNNKKTIVFLSIAISILLWSYVMGDINPSTTKQLLGMNVELIEQEDESLVVTSDKDFKVDVKISGRRNDIYQIRRDDIRFKADLSGYDEGTHTVDVEMESNIRGGTADIDYSPKQIEVTIERIVSKSFKAELVTTGELPSGINPDMLEFPESEVSVTGVRSDVDSVDRVVASLDAGEVKNGQDIEVSLVPLDRAGNSVEGVKLSKSKLYVKVLSADIKIAKIEPKLVGEIPEGYEVSVAEVIPEKVKFIYSGSQNAPAKVDTTEIDISGITESKEIDVELVLPEGMELAEGVDKKVKVKLTVKEVQDEQELEEEIEKTLDYSLSEIKFKNISEDLAVTNVNEAPDLVRVKISGEAQLLEGISKEDIALTVDFSEASEPGIYSLAIGYGEIPAGIRVISVGPESLEFELGAKTD</sequence>
<dbReference type="AlphaFoldDB" id="A0A1S1V638"/>
<evidence type="ECO:0000313" key="2">
    <source>
        <dbReference type="Proteomes" id="UP000180254"/>
    </source>
</evidence>
<keyword evidence="2" id="KW-1185">Reference proteome</keyword>
<accession>A0A1S1V638</accession>
<evidence type="ECO:0000313" key="1">
    <source>
        <dbReference type="EMBL" id="OHW62121.1"/>
    </source>
</evidence>
<dbReference type="Pfam" id="PF07949">
    <property type="entry name" value="YbbR"/>
    <property type="match status" value="3"/>
</dbReference>
<proteinExistence type="predicted"/>
<organism evidence="1 2">
    <name type="scientific">Andreesenia angusta</name>
    <dbReference type="NCBI Taxonomy" id="39480"/>
    <lineage>
        <taxon>Bacteria</taxon>
        <taxon>Bacillati</taxon>
        <taxon>Bacillota</taxon>
        <taxon>Tissierellia</taxon>
        <taxon>Tissierellales</taxon>
        <taxon>Gottschalkiaceae</taxon>
        <taxon>Andreesenia</taxon>
    </lineage>
</organism>
<comment type="caution">
    <text evidence="1">The sequence shown here is derived from an EMBL/GenBank/DDBJ whole genome shotgun (WGS) entry which is preliminary data.</text>
</comment>
<gene>
    <name evidence="1" type="ORF">EUAN_15690</name>
</gene>